<protein>
    <submittedName>
        <fullName evidence="3">Uncharacterized protein</fullName>
    </submittedName>
</protein>
<dbReference type="OrthoDB" id="6705108at2"/>
<evidence type="ECO:0000313" key="2">
    <source>
        <dbReference type="EMBL" id="AYO53269.1"/>
    </source>
</evidence>
<accession>A0A385C1V8</accession>
<dbReference type="Proteomes" id="UP000279962">
    <property type="component" value="Chromosome"/>
</dbReference>
<dbReference type="Proteomes" id="UP000293863">
    <property type="component" value="Unassembled WGS sequence"/>
</dbReference>
<dbReference type="STRING" id="1879050.GCA_001696605_00130"/>
<gene>
    <name evidence="2" type="ORF">CDG68_06155</name>
    <name evidence="3" type="ORF">EXU28_06200</name>
</gene>
<name>A0A385C1V8_9GAMM</name>
<keyword evidence="1" id="KW-1133">Transmembrane helix</keyword>
<proteinExistence type="predicted"/>
<evidence type="ECO:0000313" key="3">
    <source>
        <dbReference type="EMBL" id="RZG47514.1"/>
    </source>
</evidence>
<dbReference type="AlphaFoldDB" id="A0A385C1V8"/>
<keyword evidence="1" id="KW-0812">Transmembrane</keyword>
<reference evidence="3 5" key="2">
    <citation type="submission" date="2019-02" db="EMBL/GenBank/DDBJ databases">
        <title>The Batch Genome Submission of Acinetobacter spp. strains.</title>
        <authorList>
            <person name="Qin J."/>
            <person name="Hu Y."/>
            <person name="Ye H."/>
            <person name="Wei L."/>
            <person name="Feng Y."/>
            <person name="Zong Z."/>
        </authorList>
    </citation>
    <scope>NUCLEOTIDE SEQUENCE [LARGE SCALE GENOMIC DNA]</scope>
    <source>
        <strain evidence="3 5">WCHAW060049</strain>
    </source>
</reference>
<organism evidence="3 5">
    <name type="scientific">Acinetobacter wuhouensis</name>
    <dbReference type="NCBI Taxonomy" id="1879050"/>
    <lineage>
        <taxon>Bacteria</taxon>
        <taxon>Pseudomonadati</taxon>
        <taxon>Pseudomonadota</taxon>
        <taxon>Gammaproteobacteria</taxon>
        <taxon>Moraxellales</taxon>
        <taxon>Moraxellaceae</taxon>
        <taxon>Acinetobacter</taxon>
    </lineage>
</organism>
<sequence length="75" mass="8763">MAMRPNVRRHTIILIAFSLIQWGFVLYILNHQLFDLDKYQRILLFCLSCFGGGFLIMASLIYLVVKGNDNRDEAR</sequence>
<evidence type="ECO:0000313" key="5">
    <source>
        <dbReference type="Proteomes" id="UP000293863"/>
    </source>
</evidence>
<dbReference type="EMBL" id="CP033133">
    <property type="protein sequence ID" value="AYO53269.1"/>
    <property type="molecule type" value="Genomic_DNA"/>
</dbReference>
<evidence type="ECO:0000313" key="4">
    <source>
        <dbReference type="Proteomes" id="UP000279962"/>
    </source>
</evidence>
<evidence type="ECO:0000256" key="1">
    <source>
        <dbReference type="SAM" id="Phobius"/>
    </source>
</evidence>
<keyword evidence="5" id="KW-1185">Reference proteome</keyword>
<dbReference type="EMBL" id="SGSQ01000007">
    <property type="protein sequence ID" value="RZG47514.1"/>
    <property type="molecule type" value="Genomic_DNA"/>
</dbReference>
<feature type="transmembrane region" description="Helical" evidence="1">
    <location>
        <begin position="12"/>
        <end position="30"/>
    </location>
</feature>
<dbReference type="KEGG" id="awu:BEN71_03910"/>
<keyword evidence="1" id="KW-0472">Membrane</keyword>
<feature type="transmembrane region" description="Helical" evidence="1">
    <location>
        <begin position="42"/>
        <end position="65"/>
    </location>
</feature>
<reference evidence="2 4" key="1">
    <citation type="submission" date="2018-10" db="EMBL/GenBank/DDBJ databases">
        <title>The complete genome of Acinetobacter wuhouensis strain WCHAW010062.</title>
        <authorList>
            <person name="Hu Y."/>
            <person name="Long H."/>
            <person name="Feng Y."/>
            <person name="Zong Z."/>
        </authorList>
    </citation>
    <scope>NUCLEOTIDE SEQUENCE [LARGE SCALE GENOMIC DNA]</scope>
    <source>
        <strain evidence="2 4">WCHAW010062</strain>
    </source>
</reference>
<dbReference type="RefSeq" id="WP_068972859.1">
    <property type="nucleotide sequence ID" value="NZ_CP031716.1"/>
</dbReference>